<evidence type="ECO:0000313" key="5">
    <source>
        <dbReference type="EMBL" id="NMN97041.1"/>
    </source>
</evidence>
<dbReference type="Pfam" id="PF00501">
    <property type="entry name" value="AMP-binding"/>
    <property type="match status" value="1"/>
</dbReference>
<dbReference type="EMBL" id="VCQU01000006">
    <property type="protein sequence ID" value="NMN97041.1"/>
    <property type="molecule type" value="Genomic_DNA"/>
</dbReference>
<dbReference type="CDD" id="cd04433">
    <property type="entry name" value="AFD_class_I"/>
    <property type="match status" value="1"/>
</dbReference>
<evidence type="ECO:0000256" key="2">
    <source>
        <dbReference type="ARBA" id="ARBA00022598"/>
    </source>
</evidence>
<gene>
    <name evidence="5" type="ORF">FGL95_18535</name>
</gene>
<feature type="domain" description="AMP-binding enzyme C-terminal" evidence="4">
    <location>
        <begin position="448"/>
        <end position="523"/>
    </location>
</feature>
<sequence length="534" mass="57614">MNRLVWIVRVLVSSRMLAPLRPDKYLRMGMAIRRQGVTPMTGISLSAARRPDGVALIDERGDLTWRALDQHCDALAVGLTQLGIGVPRTIGILCRNHRGLVEALGATTRLGADALLLNTGFGGSQLTDVLIREHATVLVFDEEFSELVDHVRTRIADLVYVGAWSDGDREGPTVDGLIEQNLGARPTRPKSAGRITLLTSGTTGSPKGARRSGSGGAAALASMFDRIPWRAEDPVVVAAPMFHAWGFGQLAISATMACPVVMRRRFDPEATLALVDAHRASGLALVPVMLERIMSLPDAVLDKYTLQTLRFVTASGSRMRSDAVTAFMDRYGDIVYNNYNATEAGLISTATPADLRAAPNSAGRPLAGTDVRILDDDLREVTDGAVGKIVVLSNSQFEGYTSGDTKTFHENYMVSGDIGRFDEDGRLHVVGRDDEMIVSGGENVYPLEVEEALHSHPAVREAAVIGVSDDEFGQRLAAFVVLEPGGSATIDELKQHVKTGLAGYKVPRVIEFLPELPRNASGKVVKRELGERVT</sequence>
<keyword evidence="6" id="KW-1185">Reference proteome</keyword>
<evidence type="ECO:0000313" key="6">
    <source>
        <dbReference type="Proteomes" id="UP000535543"/>
    </source>
</evidence>
<comment type="caution">
    <text evidence="5">The sequence shown here is derived from an EMBL/GenBank/DDBJ whole genome shotgun (WGS) entry which is preliminary data.</text>
</comment>
<evidence type="ECO:0000259" key="3">
    <source>
        <dbReference type="Pfam" id="PF00501"/>
    </source>
</evidence>
<dbReference type="GO" id="GO:0016878">
    <property type="term" value="F:acid-thiol ligase activity"/>
    <property type="evidence" value="ECO:0007669"/>
    <property type="project" value="UniProtKB-ARBA"/>
</dbReference>
<dbReference type="PANTHER" id="PTHR43767:SF1">
    <property type="entry name" value="NONRIBOSOMAL PEPTIDE SYNTHASE PES1 (EUROFUNG)-RELATED"/>
    <property type="match status" value="1"/>
</dbReference>
<dbReference type="SUPFAM" id="SSF56801">
    <property type="entry name" value="Acetyl-CoA synthetase-like"/>
    <property type="match status" value="1"/>
</dbReference>
<dbReference type="InterPro" id="IPR042099">
    <property type="entry name" value="ANL_N_sf"/>
</dbReference>
<evidence type="ECO:0000259" key="4">
    <source>
        <dbReference type="Pfam" id="PF13193"/>
    </source>
</evidence>
<dbReference type="FunFam" id="3.30.300.30:FF:000008">
    <property type="entry name" value="2,3-dihydroxybenzoate-AMP ligase"/>
    <property type="match status" value="1"/>
</dbReference>
<dbReference type="PANTHER" id="PTHR43767">
    <property type="entry name" value="LONG-CHAIN-FATTY-ACID--COA LIGASE"/>
    <property type="match status" value="1"/>
</dbReference>
<comment type="similarity">
    <text evidence="1">Belongs to the ATP-dependent AMP-binding enzyme family.</text>
</comment>
<reference evidence="5 6" key="1">
    <citation type="submission" date="2019-05" db="EMBL/GenBank/DDBJ databases">
        <authorList>
            <person name="Lee S.D."/>
        </authorList>
    </citation>
    <scope>NUCLEOTIDE SEQUENCE [LARGE SCALE GENOMIC DNA]</scope>
    <source>
        <strain evidence="5 6">YC2-7</strain>
    </source>
</reference>
<protein>
    <submittedName>
        <fullName evidence="5">Bile acid CoA ligase</fullName>
    </submittedName>
</protein>
<dbReference type="Gene3D" id="3.40.50.12780">
    <property type="entry name" value="N-terminal domain of ligase-like"/>
    <property type="match status" value="1"/>
</dbReference>
<accession>A0A848KFR9</accession>
<dbReference type="Pfam" id="PF13193">
    <property type="entry name" value="AMP-binding_C"/>
    <property type="match status" value="1"/>
</dbReference>
<dbReference type="Gene3D" id="3.30.300.30">
    <property type="match status" value="1"/>
</dbReference>
<dbReference type="InterPro" id="IPR000873">
    <property type="entry name" value="AMP-dep_synth/lig_dom"/>
</dbReference>
<reference evidence="5 6" key="2">
    <citation type="submission" date="2020-06" db="EMBL/GenBank/DDBJ databases">
        <title>Antribacter stalactiti gen. nov., sp. nov., a new member of the family Nacardiaceae isolated from a cave.</title>
        <authorList>
            <person name="Kim I.S."/>
        </authorList>
    </citation>
    <scope>NUCLEOTIDE SEQUENCE [LARGE SCALE GENOMIC DNA]</scope>
    <source>
        <strain evidence="5 6">YC2-7</strain>
    </source>
</reference>
<keyword evidence="2 5" id="KW-0436">Ligase</keyword>
<organism evidence="5 6">
    <name type="scientific">Antrihabitans stalactiti</name>
    <dbReference type="NCBI Taxonomy" id="2584121"/>
    <lineage>
        <taxon>Bacteria</taxon>
        <taxon>Bacillati</taxon>
        <taxon>Actinomycetota</taxon>
        <taxon>Actinomycetes</taxon>
        <taxon>Mycobacteriales</taxon>
        <taxon>Nocardiaceae</taxon>
        <taxon>Antrihabitans</taxon>
    </lineage>
</organism>
<dbReference type="InterPro" id="IPR025110">
    <property type="entry name" value="AMP-bd_C"/>
</dbReference>
<feature type="domain" description="AMP-dependent synthetase/ligase" evidence="3">
    <location>
        <begin position="46"/>
        <end position="400"/>
    </location>
</feature>
<dbReference type="InterPro" id="IPR050237">
    <property type="entry name" value="ATP-dep_AMP-bd_enzyme"/>
</dbReference>
<proteinExistence type="inferred from homology"/>
<dbReference type="AlphaFoldDB" id="A0A848KFR9"/>
<dbReference type="InterPro" id="IPR045851">
    <property type="entry name" value="AMP-bd_C_sf"/>
</dbReference>
<dbReference type="Proteomes" id="UP000535543">
    <property type="component" value="Unassembled WGS sequence"/>
</dbReference>
<name>A0A848KFR9_9NOCA</name>
<evidence type="ECO:0000256" key="1">
    <source>
        <dbReference type="ARBA" id="ARBA00006432"/>
    </source>
</evidence>